<dbReference type="GO" id="GO:0016301">
    <property type="term" value="F:kinase activity"/>
    <property type="evidence" value="ECO:0007669"/>
    <property type="project" value="UniProtKB-KW"/>
</dbReference>
<dbReference type="Proteomes" id="UP001183246">
    <property type="component" value="Unassembled WGS sequence"/>
</dbReference>
<protein>
    <recommendedName>
        <fullName evidence="2">histidine kinase</fullName>
        <ecNumber evidence="2">2.7.13.3</ecNumber>
    </recommendedName>
</protein>
<dbReference type="CDD" id="cd16917">
    <property type="entry name" value="HATPase_UhpB-NarQ-NarX-like"/>
    <property type="match status" value="1"/>
</dbReference>
<evidence type="ECO:0000256" key="4">
    <source>
        <dbReference type="ARBA" id="ARBA00022679"/>
    </source>
</evidence>
<keyword evidence="3" id="KW-0597">Phosphoprotein</keyword>
<comment type="caution">
    <text evidence="12">The sequence shown here is derived from an EMBL/GenBank/DDBJ whole genome shotgun (WGS) entry which is preliminary data.</text>
</comment>
<evidence type="ECO:0000256" key="5">
    <source>
        <dbReference type="ARBA" id="ARBA00022741"/>
    </source>
</evidence>
<dbReference type="EC" id="2.7.13.3" evidence="2"/>
<evidence type="ECO:0000313" key="13">
    <source>
        <dbReference type="Proteomes" id="UP001183246"/>
    </source>
</evidence>
<evidence type="ECO:0000259" key="11">
    <source>
        <dbReference type="Pfam" id="PF07730"/>
    </source>
</evidence>
<name>A0ABU2MSV3_9ACTN</name>
<dbReference type="InterPro" id="IPR011712">
    <property type="entry name" value="Sig_transdc_His_kin_sub3_dim/P"/>
</dbReference>
<feature type="transmembrane region" description="Helical" evidence="10">
    <location>
        <begin position="12"/>
        <end position="32"/>
    </location>
</feature>
<keyword evidence="4" id="KW-0808">Transferase</keyword>
<dbReference type="PANTHER" id="PTHR24421">
    <property type="entry name" value="NITRATE/NITRITE SENSOR PROTEIN NARX-RELATED"/>
    <property type="match status" value="1"/>
</dbReference>
<dbReference type="SUPFAM" id="SSF55874">
    <property type="entry name" value="ATPase domain of HSP90 chaperone/DNA topoisomerase II/histidine kinase"/>
    <property type="match status" value="1"/>
</dbReference>
<evidence type="ECO:0000256" key="2">
    <source>
        <dbReference type="ARBA" id="ARBA00012438"/>
    </source>
</evidence>
<keyword evidence="10" id="KW-1133">Transmembrane helix</keyword>
<dbReference type="Gene3D" id="1.20.5.1930">
    <property type="match status" value="1"/>
</dbReference>
<organism evidence="12 13">
    <name type="scientific">Streptomyces litchfieldiae</name>
    <dbReference type="NCBI Taxonomy" id="3075543"/>
    <lineage>
        <taxon>Bacteria</taxon>
        <taxon>Bacillati</taxon>
        <taxon>Actinomycetota</taxon>
        <taxon>Actinomycetes</taxon>
        <taxon>Kitasatosporales</taxon>
        <taxon>Streptomycetaceae</taxon>
        <taxon>Streptomyces</taxon>
    </lineage>
</organism>
<keyword evidence="8" id="KW-0902">Two-component regulatory system</keyword>
<keyword evidence="7" id="KW-0067">ATP-binding</keyword>
<sequence>MALVETGFWLERAGAAALWSLPALLAVVAGGYPRWAARRARLAVTRARRLQQLELARELHDFVAHDVSAIVVQAQAARFVAERDPAKAVVALERIERAGLSALASMDRTVRTLHDADGGPAATSALRGIAQLPRLVERFAGEGRSGCQYEAEPGAAEALSRAAGAAAYRLVVEALTNVRRHAPGAAHVEVAIRRSGTAAVEVSVTNTAPPGPGTGPSSPLRRRGEPGGTGLAGLREHVTASGGTLTAAPVDGGWRVAAVFATAS</sequence>
<keyword evidence="10" id="KW-0812">Transmembrane</keyword>
<keyword evidence="5" id="KW-0547">Nucleotide-binding</keyword>
<proteinExistence type="predicted"/>
<feature type="region of interest" description="Disordered" evidence="9">
    <location>
        <begin position="204"/>
        <end position="232"/>
    </location>
</feature>
<dbReference type="RefSeq" id="WP_311704823.1">
    <property type="nucleotide sequence ID" value="NZ_JAVREL010000006.1"/>
</dbReference>
<keyword evidence="13" id="KW-1185">Reference proteome</keyword>
<dbReference type="PANTHER" id="PTHR24421:SF10">
    <property type="entry name" value="NITRATE_NITRITE SENSOR PROTEIN NARQ"/>
    <property type="match status" value="1"/>
</dbReference>
<evidence type="ECO:0000256" key="8">
    <source>
        <dbReference type="ARBA" id="ARBA00023012"/>
    </source>
</evidence>
<accession>A0ABU2MSV3</accession>
<dbReference type="Pfam" id="PF07730">
    <property type="entry name" value="HisKA_3"/>
    <property type="match status" value="1"/>
</dbReference>
<dbReference type="InterPro" id="IPR050482">
    <property type="entry name" value="Sensor_HK_TwoCompSys"/>
</dbReference>
<feature type="domain" description="Signal transduction histidine kinase subgroup 3 dimerisation and phosphoacceptor" evidence="11">
    <location>
        <begin position="54"/>
        <end position="116"/>
    </location>
</feature>
<dbReference type="EMBL" id="JAVREL010000006">
    <property type="protein sequence ID" value="MDT0343689.1"/>
    <property type="molecule type" value="Genomic_DNA"/>
</dbReference>
<keyword evidence="6 12" id="KW-0418">Kinase</keyword>
<evidence type="ECO:0000256" key="3">
    <source>
        <dbReference type="ARBA" id="ARBA00022553"/>
    </source>
</evidence>
<gene>
    <name evidence="12" type="ORF">RM590_13865</name>
</gene>
<reference evidence="13" key="1">
    <citation type="submission" date="2023-07" db="EMBL/GenBank/DDBJ databases">
        <title>30 novel species of actinomycetes from the DSMZ collection.</title>
        <authorList>
            <person name="Nouioui I."/>
        </authorList>
    </citation>
    <scope>NUCLEOTIDE SEQUENCE [LARGE SCALE GENOMIC DNA]</scope>
    <source>
        <strain evidence="13">DSM 44938</strain>
    </source>
</reference>
<evidence type="ECO:0000256" key="7">
    <source>
        <dbReference type="ARBA" id="ARBA00022840"/>
    </source>
</evidence>
<evidence type="ECO:0000256" key="6">
    <source>
        <dbReference type="ARBA" id="ARBA00022777"/>
    </source>
</evidence>
<comment type="catalytic activity">
    <reaction evidence="1">
        <text>ATP + protein L-histidine = ADP + protein N-phospho-L-histidine.</text>
        <dbReference type="EC" id="2.7.13.3"/>
    </reaction>
</comment>
<dbReference type="InterPro" id="IPR036890">
    <property type="entry name" value="HATPase_C_sf"/>
</dbReference>
<evidence type="ECO:0000256" key="1">
    <source>
        <dbReference type="ARBA" id="ARBA00000085"/>
    </source>
</evidence>
<keyword evidence="10" id="KW-0472">Membrane</keyword>
<evidence type="ECO:0000313" key="12">
    <source>
        <dbReference type="EMBL" id="MDT0343689.1"/>
    </source>
</evidence>
<dbReference type="Gene3D" id="3.30.565.10">
    <property type="entry name" value="Histidine kinase-like ATPase, C-terminal domain"/>
    <property type="match status" value="1"/>
</dbReference>
<evidence type="ECO:0000256" key="10">
    <source>
        <dbReference type="SAM" id="Phobius"/>
    </source>
</evidence>
<evidence type="ECO:0000256" key="9">
    <source>
        <dbReference type="SAM" id="MobiDB-lite"/>
    </source>
</evidence>